<dbReference type="Pfam" id="PF06427">
    <property type="entry name" value="UDP-g_GGTase"/>
    <property type="match status" value="1"/>
</dbReference>
<comment type="pathway">
    <text evidence="3">Protein modification; protein glycosylation.</text>
</comment>
<keyword evidence="5" id="KW-0808">Transferase</keyword>
<feature type="domain" description="UGGT thioredoxin-like" evidence="12">
    <location>
        <begin position="466"/>
        <end position="711"/>
    </location>
</feature>
<feature type="domain" description="UDP-glucose:glycoprotein glucosyltransferase thioredoxin-like" evidence="13">
    <location>
        <begin position="783"/>
        <end position="998"/>
    </location>
</feature>
<evidence type="ECO:0000256" key="8">
    <source>
        <dbReference type="ARBA" id="ARBA00023180"/>
    </source>
</evidence>
<evidence type="ECO:0000256" key="7">
    <source>
        <dbReference type="ARBA" id="ARBA00022824"/>
    </source>
</evidence>
<feature type="domain" description="UGGT thioredoxin-like" evidence="10">
    <location>
        <begin position="48"/>
        <end position="250"/>
    </location>
</feature>
<feature type="signal peptide" evidence="9">
    <location>
        <begin position="1"/>
        <end position="23"/>
    </location>
</feature>
<comment type="subcellular location">
    <subcellularLocation>
        <location evidence="2">Endoplasmic reticulum lumen</location>
    </subcellularLocation>
</comment>
<keyword evidence="16" id="KW-1185">Reference proteome</keyword>
<accession>F0ZWZ0</accession>
<dbReference type="PANTHER" id="PTHR11226:SF0">
    <property type="entry name" value="UDP-GLUCOSE:GLYCOPROTEIN GLUCOSYLTRANSFERASE"/>
    <property type="match status" value="1"/>
</dbReference>
<evidence type="ECO:0000256" key="4">
    <source>
        <dbReference type="ARBA" id="ARBA00006351"/>
    </source>
</evidence>
<evidence type="ECO:0000256" key="9">
    <source>
        <dbReference type="SAM" id="SignalP"/>
    </source>
</evidence>
<dbReference type="eggNOG" id="KOG1879">
    <property type="taxonomic scope" value="Eukaryota"/>
</dbReference>
<evidence type="ECO:0000259" key="13">
    <source>
        <dbReference type="Pfam" id="PF18403"/>
    </source>
</evidence>
<dbReference type="Gene3D" id="3.90.550.10">
    <property type="entry name" value="Spore Coat Polysaccharide Biosynthesis Protein SpsA, Chain A"/>
    <property type="match status" value="1"/>
</dbReference>
<dbReference type="STRING" id="5786.F0ZWZ0"/>
<feature type="chain" id="PRO_5003265446" evidence="9">
    <location>
        <begin position="24"/>
        <end position="1634"/>
    </location>
</feature>
<gene>
    <name evidence="15" type="ORF">DICPUDRAFT_82586</name>
</gene>
<comment type="similarity">
    <text evidence="4">Belongs to the glycosyltransferase 8 family.</text>
</comment>
<dbReference type="Pfam" id="PF18401">
    <property type="entry name" value="Thioredoxin_13"/>
    <property type="match status" value="1"/>
</dbReference>
<dbReference type="InterPro" id="IPR029044">
    <property type="entry name" value="Nucleotide-diphossugar_trans"/>
</dbReference>
<keyword evidence="7" id="KW-0256">Endoplasmic reticulum</keyword>
<dbReference type="SUPFAM" id="SSF53448">
    <property type="entry name" value="Nucleotide-diphospho-sugar transferases"/>
    <property type="match status" value="1"/>
</dbReference>
<name>F0ZWZ0_DICPU</name>
<dbReference type="Pfam" id="PF18402">
    <property type="entry name" value="Thioredoxin_14"/>
    <property type="match status" value="1"/>
</dbReference>
<evidence type="ECO:0000256" key="3">
    <source>
        <dbReference type="ARBA" id="ARBA00004922"/>
    </source>
</evidence>
<dbReference type="GO" id="GO:0018279">
    <property type="term" value="P:protein N-linked glycosylation via asparagine"/>
    <property type="evidence" value="ECO:0000318"/>
    <property type="project" value="GO_Central"/>
</dbReference>
<evidence type="ECO:0000313" key="15">
    <source>
        <dbReference type="EMBL" id="EGC31534.1"/>
    </source>
</evidence>
<dbReference type="OrthoDB" id="27683at2759"/>
<dbReference type="GeneID" id="10505682"/>
<proteinExistence type="inferred from homology"/>
<dbReference type="GO" id="GO:0051082">
    <property type="term" value="F:unfolded protein binding"/>
    <property type="evidence" value="ECO:0000318"/>
    <property type="project" value="GO_Central"/>
</dbReference>
<comment type="cofactor">
    <cofactor evidence="1">
        <name>Ca(2+)</name>
        <dbReference type="ChEBI" id="CHEBI:29108"/>
    </cofactor>
</comment>
<organism evidence="15 16">
    <name type="scientific">Dictyostelium purpureum</name>
    <name type="common">Slime mold</name>
    <dbReference type="NCBI Taxonomy" id="5786"/>
    <lineage>
        <taxon>Eukaryota</taxon>
        <taxon>Amoebozoa</taxon>
        <taxon>Evosea</taxon>
        <taxon>Eumycetozoa</taxon>
        <taxon>Dictyostelia</taxon>
        <taxon>Dictyosteliales</taxon>
        <taxon>Dictyosteliaceae</taxon>
        <taxon>Dictyostelium</taxon>
    </lineage>
</organism>
<evidence type="ECO:0000313" key="16">
    <source>
        <dbReference type="Proteomes" id="UP000001064"/>
    </source>
</evidence>
<reference evidence="16" key="1">
    <citation type="journal article" date="2011" name="Genome Biol.">
        <title>Comparative genomics of the social amoebae Dictyostelium discoideum and Dictyostelium purpureum.</title>
        <authorList>
            <consortium name="US DOE Joint Genome Institute (JGI-PGF)"/>
            <person name="Sucgang R."/>
            <person name="Kuo A."/>
            <person name="Tian X."/>
            <person name="Salerno W."/>
            <person name="Parikh A."/>
            <person name="Feasley C.L."/>
            <person name="Dalin E."/>
            <person name="Tu H."/>
            <person name="Huang E."/>
            <person name="Barry K."/>
            <person name="Lindquist E."/>
            <person name="Shapiro H."/>
            <person name="Bruce D."/>
            <person name="Schmutz J."/>
            <person name="Salamov A."/>
            <person name="Fey P."/>
            <person name="Gaudet P."/>
            <person name="Anjard C."/>
            <person name="Babu M.M."/>
            <person name="Basu S."/>
            <person name="Bushmanova Y."/>
            <person name="van der Wel H."/>
            <person name="Katoh-Kurasawa M."/>
            <person name="Dinh C."/>
            <person name="Coutinho P.M."/>
            <person name="Saito T."/>
            <person name="Elias M."/>
            <person name="Schaap P."/>
            <person name="Kay R.R."/>
            <person name="Henrissat B."/>
            <person name="Eichinger L."/>
            <person name="Rivero F."/>
            <person name="Putnam N.H."/>
            <person name="West C.M."/>
            <person name="Loomis W.F."/>
            <person name="Chisholm R.L."/>
            <person name="Shaulsky G."/>
            <person name="Strassmann J.E."/>
            <person name="Queller D.C."/>
            <person name="Kuspa A."/>
            <person name="Grigoriev I.V."/>
        </authorList>
    </citation>
    <scope>NUCLEOTIDE SEQUENCE [LARGE SCALE GENOMIC DNA]</scope>
    <source>
        <strain evidence="16">QSDP1</strain>
    </source>
</reference>
<dbReference type="Pfam" id="PF18400">
    <property type="entry name" value="Thioredoxin_12"/>
    <property type="match status" value="1"/>
</dbReference>
<sequence>MIKKISFLILLLILFINISSIRGDENEATTSFDSKLIQLSLVSNWGDTPNYIEASEFFSKQDKLLFWKFIEEFNKKSIENKSNITDKINYDLTINTAKEILLPSTKYLIEFLNVELSMRTYSPIVETFRQLSLSQKNFNEKGWVQVKGKSISDASEINDQFLLSLSQNSKSQDGADLNEEKDEELKIFDFDHIYPISSGISAIDNTPIVIMYADIKSEFFQLVHPKLKQFSKMGKIIYCYRYIIKESSQKFNLQGYGYELSIKNLEYKVMDDSAIKKDIITDSGKSKTVISIPNEDVSGFNFHKLQKRKPDLTSKLSTFRSYLLAKSQEAKELKVWELKDLGIQSAQKIISSNDPFRTLKTISQKLPTISSYISKTAVNETLKKQIEANQKSIPVTETILLLNGRSVNVDDLNPFDLTNIIQQEYESASTIQSVGPISLETVNQIIAQSSDVTPIRIKFYPNNEEEAQAVGKHIIFPLNSLEMDYTYNSWENSLNSLSKESTEPTDIFFRKNLLTTVIVLDWNELNTLSILPELQSMIQSNIPTRFAIVFNTNKNSVRARYLRENGYVSGEEIAKVFLGFKNSNIGNRGAIFFINALNYFKKAYTPSEDGVTRSVLQSAFNAVINQMHSNFRSLNQGLQSDEYNNLLKASNLFIERMSLNSFPQVFLNGIPIEFTSPEQFSSQLLVSLYDEFERLKPLYKQGIIVDTPNSYASSFQLYKTITLDTDYWSENNIPTLEKYSPILFSSNYSYFITNSKNQLKEVEAQNVLKKQLFFIQDKEIDTEEDPEKEKTVTIEVVGDFDQYNTREVSLYLLKEISSSESYKNARAAFISNPSNQETLTSSSQNTLGKLVSILKHYKKEVTNDIMIKLFEDIQSDVAKYDSIKTLKELIESYKLPIPLSDIWVSQADNLFKQAAKTSREYLNLQSTNKLPVSILVNGKIITPPQYENVESFFKDFNLALFMESKKANDILNLLKEDSLLTGKSINYSDLINKISSLIGYHYKGSSIIRKRIPSSISTSFTYSPSNNNAAASSPLKFFLVINPFNKVSQKLIPMIQEFSNKLNIAVDVVLNPPVSVSEMPLKTFYTYVIKLDNEFSEETGQLINQPLGVTSNIPEDRVLTLALDAPSSWLVQPIIAKYDLDNIRLKDLGEEQVLYAVFELENIVIEGSCNDVSTDAAPAGLEILLNPVATQNKVTQDTIVMNNYGYYQLKSNPGIWKLTLAKGRSSDIMNIVEANGEMVPYHTVVIDSLFQPQSSLYVQRKQGQERTPILQPIQEYEKQKAEEVKNKENDSNGFFSNLFNKNDDSKKQVANKKNLDTIHIFSVASGHLYERFLKIMMLSVTKNTESPVKFWFLKNYLSPGFKEFIPQMAKEYGFEYELVTYKWPWWLRKQTEKQRIIWSYKILFLDVLFPLNVPKIIFVDADQVVRTDMKELWDMDLRGASLGYTPFCDSNKDTEGFRFWKQGYWRSHLGDRPYHISALYVVDLVRFRRLAAGDQLRATYDQLSKDPNSLANLDQDLPNYLQHYVRIHSLPQEWLWCETWCSQESKAKAKTIDLCNNPLTKTPKLENAVRIIDEWTSLDNEAKEFESKIEKLKEKEVANHHNEDDHSNLINNYAQNENVENILSKLDDAQKDFF</sequence>
<dbReference type="RefSeq" id="XP_003291934.1">
    <property type="nucleotide sequence ID" value="XM_003291886.1"/>
</dbReference>
<dbReference type="InterPro" id="IPR040497">
    <property type="entry name" value="Glyco_transf_24"/>
</dbReference>
<dbReference type="GO" id="GO:0005783">
    <property type="term" value="C:endoplasmic reticulum"/>
    <property type="evidence" value="ECO:0000318"/>
    <property type="project" value="GO_Central"/>
</dbReference>
<evidence type="ECO:0000256" key="2">
    <source>
        <dbReference type="ARBA" id="ARBA00004319"/>
    </source>
</evidence>
<dbReference type="Pfam" id="PF18403">
    <property type="entry name" value="Thioredoxin_15"/>
    <property type="match status" value="1"/>
</dbReference>
<evidence type="ECO:0000259" key="11">
    <source>
        <dbReference type="Pfam" id="PF18401"/>
    </source>
</evidence>
<evidence type="ECO:0000259" key="12">
    <source>
        <dbReference type="Pfam" id="PF18402"/>
    </source>
</evidence>
<dbReference type="FunCoup" id="F0ZWZ0">
    <property type="interactions" value="739"/>
</dbReference>
<dbReference type="InterPro" id="IPR009448">
    <property type="entry name" value="UDP-g_GGtrans"/>
</dbReference>
<protein>
    <submittedName>
        <fullName evidence="15">Uncharacterized protein</fullName>
    </submittedName>
</protein>
<feature type="domain" description="UGGT thioredoxin-like" evidence="11">
    <location>
        <begin position="328"/>
        <end position="447"/>
    </location>
</feature>
<dbReference type="KEGG" id="dpp:DICPUDRAFT_82586"/>
<keyword evidence="8" id="KW-0325">Glycoprotein</keyword>
<dbReference type="GO" id="GO:0003980">
    <property type="term" value="F:UDP-glucose:glycoprotein glucosyltransferase activity"/>
    <property type="evidence" value="ECO:0000318"/>
    <property type="project" value="GO_Central"/>
</dbReference>
<feature type="domain" description="Glucosyltransferase 24 catalytic" evidence="14">
    <location>
        <begin position="1318"/>
        <end position="1584"/>
    </location>
</feature>
<dbReference type="VEuPathDB" id="AmoebaDB:DICPUDRAFT_82586"/>
<evidence type="ECO:0000256" key="5">
    <source>
        <dbReference type="ARBA" id="ARBA00022679"/>
    </source>
</evidence>
<dbReference type="Pfam" id="PF18404">
    <property type="entry name" value="Glyco_transf_24"/>
    <property type="match status" value="1"/>
</dbReference>
<dbReference type="InterPro" id="IPR040694">
    <property type="entry name" value="UGGT_TRXL_2"/>
</dbReference>
<dbReference type="GO" id="GO:0005788">
    <property type="term" value="C:endoplasmic reticulum lumen"/>
    <property type="evidence" value="ECO:0007669"/>
    <property type="project" value="UniProtKB-SubCell"/>
</dbReference>
<evidence type="ECO:0000256" key="1">
    <source>
        <dbReference type="ARBA" id="ARBA00001913"/>
    </source>
</evidence>
<evidence type="ECO:0000259" key="10">
    <source>
        <dbReference type="Pfam" id="PF18400"/>
    </source>
</evidence>
<dbReference type="UniPathway" id="UPA00378"/>
<dbReference type="OMA" id="RQTKTRF"/>
<dbReference type="PANTHER" id="PTHR11226">
    <property type="entry name" value="UDP-GLUCOSE GLYCOPROTEIN:GLUCOSYLTRANSFERASE"/>
    <property type="match status" value="1"/>
</dbReference>
<dbReference type="InterPro" id="IPR040525">
    <property type="entry name" value="UGGT_TRXL_4"/>
</dbReference>
<dbReference type="Proteomes" id="UP000001064">
    <property type="component" value="Unassembled WGS sequence"/>
</dbReference>
<dbReference type="CDD" id="cd06432">
    <property type="entry name" value="GT8_HUGT1_C_like"/>
    <property type="match status" value="1"/>
</dbReference>
<dbReference type="InterPro" id="IPR040693">
    <property type="entry name" value="UGGT_TRXL_1"/>
</dbReference>
<evidence type="ECO:0000256" key="6">
    <source>
        <dbReference type="ARBA" id="ARBA00022729"/>
    </source>
</evidence>
<dbReference type="EMBL" id="GL871247">
    <property type="protein sequence ID" value="EGC31534.1"/>
    <property type="molecule type" value="Genomic_DNA"/>
</dbReference>
<dbReference type="InterPro" id="IPR040692">
    <property type="entry name" value="UGGT_TRXL_3"/>
</dbReference>
<evidence type="ECO:0000259" key="14">
    <source>
        <dbReference type="Pfam" id="PF18404"/>
    </source>
</evidence>
<keyword evidence="6 9" id="KW-0732">Signal</keyword>
<dbReference type="InParanoid" id="F0ZWZ0"/>